<evidence type="ECO:0000313" key="2">
    <source>
        <dbReference type="Proteomes" id="UP000269352"/>
    </source>
</evidence>
<feature type="non-terminal residue" evidence="1">
    <location>
        <position position="125"/>
    </location>
</feature>
<accession>A0A388TDZ7</accession>
<proteinExistence type="predicted"/>
<evidence type="ECO:0000313" key="1">
    <source>
        <dbReference type="EMBL" id="GBR75186.1"/>
    </source>
</evidence>
<keyword evidence="2" id="KW-1185">Reference proteome</keyword>
<dbReference type="AlphaFoldDB" id="A0A388TDZ7"/>
<dbReference type="Proteomes" id="UP000269352">
    <property type="component" value="Unassembled WGS sequence"/>
</dbReference>
<reference evidence="1 2" key="1">
    <citation type="journal article" date="2019" name="ISME J.">
        <title>Genome analyses of uncultured TG2/ZB3 bacteria in 'Margulisbacteria' specifically attached to ectosymbiotic spirochetes of protists in the termite gut.</title>
        <authorList>
            <person name="Utami Y.D."/>
            <person name="Kuwahara H."/>
            <person name="Igai K."/>
            <person name="Murakami T."/>
            <person name="Sugaya K."/>
            <person name="Morikawa T."/>
            <person name="Nagura Y."/>
            <person name="Yuki M."/>
            <person name="Deevong P."/>
            <person name="Inoue T."/>
            <person name="Kihara K."/>
            <person name="Lo N."/>
            <person name="Yamada A."/>
            <person name="Ohkuma M."/>
            <person name="Hongoh Y."/>
        </authorList>
    </citation>
    <scope>NUCLEOTIDE SEQUENCE [LARGE SCALE GENOMIC DNA]</scope>
    <source>
        <strain evidence="1">NkOx7-01</strain>
    </source>
</reference>
<gene>
    <name evidence="1" type="ORF">NO1_2219</name>
</gene>
<organism evidence="1 2">
    <name type="scientific">Termititenax aidoneus</name>
    <dbReference type="NCBI Taxonomy" id="2218524"/>
    <lineage>
        <taxon>Bacteria</taxon>
        <taxon>Bacillati</taxon>
        <taxon>Candidatus Margulisiibacteriota</taxon>
        <taxon>Candidatus Termititenacia</taxon>
        <taxon>Candidatus Termititenacales</taxon>
        <taxon>Candidatus Termititenacaceae</taxon>
        <taxon>Candidatus Termititenax</taxon>
    </lineage>
</organism>
<dbReference type="EMBL" id="BGZN01000183">
    <property type="protein sequence ID" value="GBR75186.1"/>
    <property type="molecule type" value="Genomic_DNA"/>
</dbReference>
<sequence length="125" mass="13851">MANLMESYSFIQKPRKPMQADRTTIDYSYASSASLDKKTNYLMEMLKFLPNYERKGFALEETADDYDQYGKMADNSPVFGLATGSGKAYGSAYGVAGLQFMTDNAADFQHLNNTDILAAPVNSLI</sequence>
<protein>
    <submittedName>
        <fullName evidence="1">Uncharacterized protein</fullName>
    </submittedName>
</protein>
<name>A0A388TDZ7_TERA1</name>
<comment type="caution">
    <text evidence="1">The sequence shown here is derived from an EMBL/GenBank/DDBJ whole genome shotgun (WGS) entry which is preliminary data.</text>
</comment>